<organism evidence="6 7">
    <name type="scientific">Heterobasidion irregulare (strain TC 32-1)</name>
    <dbReference type="NCBI Taxonomy" id="747525"/>
    <lineage>
        <taxon>Eukaryota</taxon>
        <taxon>Fungi</taxon>
        <taxon>Dikarya</taxon>
        <taxon>Basidiomycota</taxon>
        <taxon>Agaricomycotina</taxon>
        <taxon>Agaricomycetes</taxon>
        <taxon>Russulales</taxon>
        <taxon>Bondarzewiaceae</taxon>
        <taxon>Heterobasidion</taxon>
        <taxon>Heterobasidion annosum species complex</taxon>
    </lineage>
</organism>
<dbReference type="PANTHER" id="PTHR19848:SF8">
    <property type="entry name" value="F-BOX AND WD REPEAT DOMAIN CONTAINING 7"/>
    <property type="match status" value="1"/>
</dbReference>
<evidence type="ECO:0000313" key="6">
    <source>
        <dbReference type="EMBL" id="ETW85878.1"/>
    </source>
</evidence>
<sequence>MPNSESEDDVQDLDDADFDDVFAEDGEDELLVSIENAADDVTEGDPESDEDESDDGDDSEEEDEEPPPHHHPRPPLPPLVDAPAPPLIPAKRRSPSPPLGSSSRFAKSPTPPSRRRALSPAEARRNALWPAFLFPRSYTVEAICALPHPVPTHSLAASTCMLHLLTGSEDGYVRDYDIFSAVNGKVFLTAPQRHHAGVVEGIMKSGQLRSWWENPVSLGEAHGADVELSPVHSLALQADALWCLAGSNTGSINLFTVRHEPGRLFKNMPGHRGPVSALALQHDEMGFFSAGWDGDALQWDLNTGGIVRRFTAHGAQLAALAVRPLASDYPSAPPPSSAHADQMTYHVNLTTRPQDASTGGEHPQPLTKDATDDTLTDADADEKSDASFDPLFDDEPDADGEVDTSPPSPTAPSAPPPAMAAVPKNAPPLLDRTSFAAYSPEVLMTAAMDGQVVLWDCRVATPSPGRGVGRLWMSEKTPPWCLSACWSMNGAQIYAGRRNGTIDVWDVRQLGRSGPSEVPRLLKTLRNPVSSGVVSCVAAFPDGRHIACASNDNIRLWNAAEAGEGEAKGRVQFKIIPGHHGGIVSQMVVDRGGRFLVSASGNRGWHGDATRTVFVHDIKAVV</sequence>
<feature type="compositionally biased region" description="Acidic residues" evidence="4">
    <location>
        <begin position="1"/>
        <end position="30"/>
    </location>
</feature>
<dbReference type="InterPro" id="IPR001680">
    <property type="entry name" value="WD40_rpt"/>
</dbReference>
<dbReference type="InterPro" id="IPR015943">
    <property type="entry name" value="WD40/YVTN_repeat-like_dom_sf"/>
</dbReference>
<dbReference type="InterPro" id="IPR057544">
    <property type="entry name" value="Beta-prop_SPT8"/>
</dbReference>
<gene>
    <name evidence="6" type="ORF">HETIRDRAFT_310339</name>
</gene>
<reference evidence="6 7" key="1">
    <citation type="journal article" date="2012" name="New Phytol.">
        <title>Insight into trade-off between wood decay and parasitism from the genome of a fungal forest pathogen.</title>
        <authorList>
            <person name="Olson A."/>
            <person name="Aerts A."/>
            <person name="Asiegbu F."/>
            <person name="Belbahri L."/>
            <person name="Bouzid O."/>
            <person name="Broberg A."/>
            <person name="Canback B."/>
            <person name="Coutinho P.M."/>
            <person name="Cullen D."/>
            <person name="Dalman K."/>
            <person name="Deflorio G."/>
            <person name="van Diepen L.T."/>
            <person name="Dunand C."/>
            <person name="Duplessis S."/>
            <person name="Durling M."/>
            <person name="Gonthier P."/>
            <person name="Grimwood J."/>
            <person name="Fossdal C.G."/>
            <person name="Hansson D."/>
            <person name="Henrissat B."/>
            <person name="Hietala A."/>
            <person name="Himmelstrand K."/>
            <person name="Hoffmeister D."/>
            <person name="Hogberg N."/>
            <person name="James T.Y."/>
            <person name="Karlsson M."/>
            <person name="Kohler A."/>
            <person name="Kues U."/>
            <person name="Lee Y.H."/>
            <person name="Lin Y.C."/>
            <person name="Lind M."/>
            <person name="Lindquist E."/>
            <person name="Lombard V."/>
            <person name="Lucas S."/>
            <person name="Lunden K."/>
            <person name="Morin E."/>
            <person name="Murat C."/>
            <person name="Park J."/>
            <person name="Raffaello T."/>
            <person name="Rouze P."/>
            <person name="Salamov A."/>
            <person name="Schmutz J."/>
            <person name="Solheim H."/>
            <person name="Stahlberg J."/>
            <person name="Velez H."/>
            <person name="de Vries R.P."/>
            <person name="Wiebenga A."/>
            <person name="Woodward S."/>
            <person name="Yakovlev I."/>
            <person name="Garbelotto M."/>
            <person name="Martin F."/>
            <person name="Grigoriev I.V."/>
            <person name="Stenlid J."/>
        </authorList>
    </citation>
    <scope>NUCLEOTIDE SEQUENCE [LARGE SCALE GENOMIC DNA]</scope>
    <source>
        <strain evidence="6 7">TC 32-1</strain>
    </source>
</reference>
<feature type="region of interest" description="Disordered" evidence="4">
    <location>
        <begin position="1"/>
        <end position="121"/>
    </location>
</feature>
<evidence type="ECO:0000256" key="3">
    <source>
        <dbReference type="PROSITE-ProRule" id="PRU00221"/>
    </source>
</evidence>
<dbReference type="OrthoDB" id="10260946at2759"/>
<feature type="compositionally biased region" description="Acidic residues" evidence="4">
    <location>
        <begin position="37"/>
        <end position="65"/>
    </location>
</feature>
<proteinExistence type="predicted"/>
<accession>W4KJ53</accession>
<dbReference type="RefSeq" id="XP_009542688.1">
    <property type="nucleotide sequence ID" value="XM_009544393.1"/>
</dbReference>
<dbReference type="SUPFAM" id="SSF50978">
    <property type="entry name" value="WD40 repeat-like"/>
    <property type="match status" value="1"/>
</dbReference>
<dbReference type="EMBL" id="KI925455">
    <property type="protein sequence ID" value="ETW85878.1"/>
    <property type="molecule type" value="Genomic_DNA"/>
</dbReference>
<feature type="domain" description="Transcription factor spt8 beta-propeller" evidence="5">
    <location>
        <begin position="381"/>
        <end position="618"/>
    </location>
</feature>
<dbReference type="KEGG" id="hir:HETIRDRAFT_310339"/>
<protein>
    <recommendedName>
        <fullName evidence="5">Transcription factor spt8 beta-propeller domain-containing protein</fullName>
    </recommendedName>
</protein>
<feature type="repeat" description="WD" evidence="3">
    <location>
        <begin position="268"/>
        <end position="309"/>
    </location>
</feature>
<evidence type="ECO:0000313" key="7">
    <source>
        <dbReference type="Proteomes" id="UP000030671"/>
    </source>
</evidence>
<dbReference type="PANTHER" id="PTHR19848">
    <property type="entry name" value="WD40 REPEAT PROTEIN"/>
    <property type="match status" value="1"/>
</dbReference>
<dbReference type="InterPro" id="IPR036322">
    <property type="entry name" value="WD40_repeat_dom_sf"/>
</dbReference>
<evidence type="ECO:0000256" key="1">
    <source>
        <dbReference type="ARBA" id="ARBA00022574"/>
    </source>
</evidence>
<dbReference type="Pfam" id="PF23798">
    <property type="entry name" value="Beta-prop_SPT8"/>
    <property type="match status" value="2"/>
</dbReference>
<dbReference type="STRING" id="747525.W4KJ53"/>
<keyword evidence="2" id="KW-0677">Repeat</keyword>
<dbReference type="eggNOG" id="ENOG502QS8F">
    <property type="taxonomic scope" value="Eukaryota"/>
</dbReference>
<dbReference type="PROSITE" id="PS50082">
    <property type="entry name" value="WD_REPEATS_2"/>
    <property type="match status" value="1"/>
</dbReference>
<dbReference type="FunCoup" id="W4KJ53">
    <property type="interactions" value="56"/>
</dbReference>
<feature type="compositionally biased region" description="Acidic residues" evidence="4">
    <location>
        <begin position="391"/>
        <end position="402"/>
    </location>
</feature>
<feature type="domain" description="Transcription factor spt8 beta-propeller" evidence="5">
    <location>
        <begin position="141"/>
        <end position="327"/>
    </location>
</feature>
<name>W4KJ53_HETIT</name>
<dbReference type="Gene3D" id="2.130.10.10">
    <property type="entry name" value="YVTN repeat-like/Quinoprotein amine dehydrogenase"/>
    <property type="match status" value="2"/>
</dbReference>
<evidence type="ECO:0000256" key="4">
    <source>
        <dbReference type="SAM" id="MobiDB-lite"/>
    </source>
</evidence>
<dbReference type="InParanoid" id="W4KJ53"/>
<dbReference type="GeneID" id="20669772"/>
<dbReference type="AlphaFoldDB" id="W4KJ53"/>
<evidence type="ECO:0000259" key="5">
    <source>
        <dbReference type="Pfam" id="PF23798"/>
    </source>
</evidence>
<feature type="compositionally biased region" description="Pro residues" evidence="4">
    <location>
        <begin position="74"/>
        <end position="88"/>
    </location>
</feature>
<evidence type="ECO:0000256" key="2">
    <source>
        <dbReference type="ARBA" id="ARBA00022737"/>
    </source>
</evidence>
<dbReference type="SMART" id="SM00320">
    <property type="entry name" value="WD40"/>
    <property type="match status" value="7"/>
</dbReference>
<keyword evidence="7" id="KW-1185">Reference proteome</keyword>
<feature type="compositionally biased region" description="Pro residues" evidence="4">
    <location>
        <begin position="406"/>
        <end position="418"/>
    </location>
</feature>
<dbReference type="HOGENOM" id="CLU_010934_1_1_1"/>
<keyword evidence="1 3" id="KW-0853">WD repeat</keyword>
<dbReference type="Proteomes" id="UP000030671">
    <property type="component" value="Unassembled WGS sequence"/>
</dbReference>
<feature type="region of interest" description="Disordered" evidence="4">
    <location>
        <begin position="352"/>
        <end position="426"/>
    </location>
</feature>